<feature type="compositionally biased region" description="Low complexity" evidence="1">
    <location>
        <begin position="911"/>
        <end position="930"/>
    </location>
</feature>
<dbReference type="SUPFAM" id="SSF53187">
    <property type="entry name" value="Zn-dependent exopeptidases"/>
    <property type="match status" value="1"/>
</dbReference>
<keyword evidence="5" id="KW-1185">Reference proteome</keyword>
<evidence type="ECO:0000256" key="1">
    <source>
        <dbReference type="SAM" id="MobiDB-lite"/>
    </source>
</evidence>
<gene>
    <name evidence="4" type="ORF">OJ997_11535</name>
</gene>
<feature type="chain" id="PRO_5040810125" evidence="2">
    <location>
        <begin position="27"/>
        <end position="1040"/>
    </location>
</feature>
<organism evidence="4 5">
    <name type="scientific">Solirubrobacter phytolaccae</name>
    <dbReference type="NCBI Taxonomy" id="1404360"/>
    <lineage>
        <taxon>Bacteria</taxon>
        <taxon>Bacillati</taxon>
        <taxon>Actinomycetota</taxon>
        <taxon>Thermoleophilia</taxon>
        <taxon>Solirubrobacterales</taxon>
        <taxon>Solirubrobacteraceae</taxon>
        <taxon>Solirubrobacter</taxon>
    </lineage>
</organism>
<evidence type="ECO:0000313" key="4">
    <source>
        <dbReference type="EMBL" id="MDA0180928.1"/>
    </source>
</evidence>
<name>A0A9X3N714_9ACTN</name>
<feature type="region of interest" description="Disordered" evidence="1">
    <location>
        <begin position="911"/>
        <end position="932"/>
    </location>
</feature>
<dbReference type="EMBL" id="JAPDDP010000017">
    <property type="protein sequence ID" value="MDA0180928.1"/>
    <property type="molecule type" value="Genomic_DNA"/>
</dbReference>
<proteinExistence type="predicted"/>
<protein>
    <submittedName>
        <fullName evidence="4">M14 family zinc carboxypeptidase</fullName>
    </submittedName>
</protein>
<keyword evidence="2" id="KW-0732">Signal</keyword>
<dbReference type="GO" id="GO:0004181">
    <property type="term" value="F:metallocarboxypeptidase activity"/>
    <property type="evidence" value="ECO:0007669"/>
    <property type="project" value="InterPro"/>
</dbReference>
<dbReference type="Gene3D" id="3.40.630.10">
    <property type="entry name" value="Zn peptidases"/>
    <property type="match status" value="1"/>
</dbReference>
<dbReference type="InterPro" id="IPR000834">
    <property type="entry name" value="Peptidase_M14"/>
</dbReference>
<dbReference type="Pfam" id="PF00246">
    <property type="entry name" value="Peptidase_M14"/>
    <property type="match status" value="1"/>
</dbReference>
<keyword evidence="4" id="KW-0645">Protease</keyword>
<feature type="compositionally biased region" description="Gly residues" evidence="1">
    <location>
        <begin position="65"/>
        <end position="74"/>
    </location>
</feature>
<dbReference type="RefSeq" id="WP_270025240.1">
    <property type="nucleotide sequence ID" value="NZ_JAPDDP010000017.1"/>
</dbReference>
<comment type="caution">
    <text evidence="4">The sequence shown here is derived from an EMBL/GenBank/DDBJ whole genome shotgun (WGS) entry which is preliminary data.</text>
</comment>
<evidence type="ECO:0000256" key="2">
    <source>
        <dbReference type="SAM" id="SignalP"/>
    </source>
</evidence>
<dbReference type="Proteomes" id="UP001147653">
    <property type="component" value="Unassembled WGS sequence"/>
</dbReference>
<accession>A0A9X3N714</accession>
<sequence length="1040" mass="110555">MSLRKSLSAAAIALAAVAAAPAVAQAQAPLPPCTQTLGYNNTIPTWDQYWAGKGDPDAVLPLGQGTTGAGGGAPTNGSGAPTPRGRNLTRVLNQYWDAMVEATKNNTEGQPKLIRKYLGKSYLGRDFSFYVAGTAANLADLDTPGGDAEFWRGVRAGDIPTEVGVEAAGERPAFAWVTATPHGGEAAGAESITRSMYELLARTDCENKKRLESLDVFYQPVRNPDGRDAVQRTSAFAFDHNRDFGTQNQIENKLMLPEINKYPGLFFIDAHQQSSGYFFPPNEDPVHHEISNFSLDFIQNGIGPALQRAFNDQSAQYQNYNSYDMFTPEYGDTVPSLIMGAAGMTYEKGNSEVYGKQVYDHYLAIDTTINVTTENKVRLLSDWVRQWGEAVHQGETCALQENKLVSPLHDTIKQEVPASAKVCGYFFKPGQHTADTAALLKHLQSTGVKVFTLDTPVAVNGYHEFGNTTAGGFPQSVNGQTLPAGTFYIPMAQGMKHWIQAVLGENPFIPYEYYYDVVTWSYPLQRGLSGSGFLMQPLSPGITMTALPTDANFGTVPTGVNAVYAFNTDSARGLSLAIDLLDKGVNVYRGASGFTAAGKQFYSGAALVDGASLAASGVNLSTLAQKRNTPVTGLSSFPVARKQLVKPKIGLYTGATTIPSNPLFISGPNVNGTSGHCALTGPTGFCEALHSLAVKNEIPLSTLIPVTQTDIIDGKLVSQGFTALINPGLSMPTTTSTGTPPVTSISTLGTNLLAFINGGGNYVGNNANGVSAARTIGATTLNTVASNVTTGLLTPGSTFDGTYDSTNPVAWGFDLGGWIYRDATGNPVFDTGTLGNGTSVVTYGATPDEKYGYESNATILTARPAVVDVPFGSGRSVLIGFNPFYRSWKEQDERLVLNAALYPKGATIGGPSAAPQAAAPSPESAAPAPSLEQVEAVAAPIAEAKLTETPRAAVRPVSKADRDVRITVKRSEASKLKTAVKVAKLSKSVKSKVKYTKTKTTYTLVVKGVRTSDEHGRKDWVSRVTMALDSLKVRPVSALL</sequence>
<dbReference type="GO" id="GO:0006508">
    <property type="term" value="P:proteolysis"/>
    <property type="evidence" value="ECO:0007669"/>
    <property type="project" value="InterPro"/>
</dbReference>
<feature type="signal peptide" evidence="2">
    <location>
        <begin position="1"/>
        <end position="26"/>
    </location>
</feature>
<evidence type="ECO:0000313" key="5">
    <source>
        <dbReference type="Proteomes" id="UP001147653"/>
    </source>
</evidence>
<dbReference type="GO" id="GO:0008270">
    <property type="term" value="F:zinc ion binding"/>
    <property type="evidence" value="ECO:0007669"/>
    <property type="project" value="InterPro"/>
</dbReference>
<evidence type="ECO:0000259" key="3">
    <source>
        <dbReference type="Pfam" id="PF00246"/>
    </source>
</evidence>
<keyword evidence="4" id="KW-0121">Carboxypeptidase</keyword>
<feature type="domain" description="Peptidase M14" evidence="3">
    <location>
        <begin position="105"/>
        <end position="247"/>
    </location>
</feature>
<reference evidence="4" key="1">
    <citation type="submission" date="2022-10" db="EMBL/GenBank/DDBJ databases">
        <title>The WGS of Solirubrobacter phytolaccae KCTC 29190.</title>
        <authorList>
            <person name="Jiang Z."/>
        </authorList>
    </citation>
    <scope>NUCLEOTIDE SEQUENCE</scope>
    <source>
        <strain evidence="4">KCTC 29190</strain>
    </source>
</reference>
<dbReference type="AlphaFoldDB" id="A0A9X3N714"/>
<keyword evidence="4" id="KW-0378">Hydrolase</keyword>
<feature type="region of interest" description="Disordered" evidence="1">
    <location>
        <begin position="61"/>
        <end position="86"/>
    </location>
</feature>